<reference evidence="1 2" key="1">
    <citation type="submission" date="2020-08" db="EMBL/GenBank/DDBJ databases">
        <title>Sequencing the genomes of 1000 actinobacteria strains.</title>
        <authorList>
            <person name="Klenk H.-P."/>
        </authorList>
    </citation>
    <scope>NUCLEOTIDE SEQUENCE [LARGE SCALE GENOMIC DNA]</scope>
    <source>
        <strain evidence="1 2">DSM 45790</strain>
    </source>
</reference>
<dbReference type="EMBL" id="JACHBR010000004">
    <property type="protein sequence ID" value="MBB5631747.1"/>
    <property type="molecule type" value="Genomic_DNA"/>
</dbReference>
<evidence type="ECO:0000313" key="2">
    <source>
        <dbReference type="Proteomes" id="UP000588112"/>
    </source>
</evidence>
<accession>A0A7W9DUA1</accession>
<sequence length="51" mass="5304">MLTLNSVVITGALRFPKLPQGLVAGFLDAMEDGTEVADLAVAERVFDAGLA</sequence>
<dbReference type="AlphaFoldDB" id="A0A7W9DUA1"/>
<comment type="caution">
    <text evidence="1">The sequence shown here is derived from an EMBL/GenBank/DDBJ whole genome shotgun (WGS) entry which is preliminary data.</text>
</comment>
<keyword evidence="2" id="KW-1185">Reference proteome</keyword>
<name>A0A7W9DUA1_9ACTN</name>
<proteinExistence type="predicted"/>
<organism evidence="1 2">
    <name type="scientific">Sphaerisporangium krabiense</name>
    <dbReference type="NCBI Taxonomy" id="763782"/>
    <lineage>
        <taxon>Bacteria</taxon>
        <taxon>Bacillati</taxon>
        <taxon>Actinomycetota</taxon>
        <taxon>Actinomycetes</taxon>
        <taxon>Streptosporangiales</taxon>
        <taxon>Streptosporangiaceae</taxon>
        <taxon>Sphaerisporangium</taxon>
    </lineage>
</organism>
<protein>
    <submittedName>
        <fullName evidence="1">Uncharacterized protein</fullName>
    </submittedName>
</protein>
<dbReference type="RefSeq" id="WP_184618234.1">
    <property type="nucleotide sequence ID" value="NZ_BOOS01000005.1"/>
</dbReference>
<gene>
    <name evidence="1" type="ORF">BJ981_007533</name>
</gene>
<dbReference type="Proteomes" id="UP000588112">
    <property type="component" value="Unassembled WGS sequence"/>
</dbReference>
<evidence type="ECO:0000313" key="1">
    <source>
        <dbReference type="EMBL" id="MBB5631747.1"/>
    </source>
</evidence>